<evidence type="ECO:0000313" key="1">
    <source>
        <dbReference type="EMBL" id="QBK90408.1"/>
    </source>
</evidence>
<organism evidence="1">
    <name type="scientific">Pithovirus LCPAC103</name>
    <dbReference type="NCBI Taxonomy" id="2506588"/>
    <lineage>
        <taxon>Viruses</taxon>
        <taxon>Pithoviruses</taxon>
    </lineage>
</organism>
<proteinExistence type="predicted"/>
<accession>A0A481Z3E1</accession>
<reference evidence="1" key="1">
    <citation type="journal article" date="2019" name="MBio">
        <title>Virus Genomes from Deep Sea Sediments Expand the Ocean Megavirome and Support Independent Origins of Viral Gigantism.</title>
        <authorList>
            <person name="Backstrom D."/>
            <person name="Yutin N."/>
            <person name="Jorgensen S.L."/>
            <person name="Dharamshi J."/>
            <person name="Homa F."/>
            <person name="Zaremba-Niedwiedzka K."/>
            <person name="Spang A."/>
            <person name="Wolf Y.I."/>
            <person name="Koonin E.V."/>
            <person name="Ettema T.J."/>
        </authorList>
    </citation>
    <scope>NUCLEOTIDE SEQUENCE</scope>
</reference>
<protein>
    <submittedName>
        <fullName evidence="1">BET bromodomain protein</fullName>
    </submittedName>
</protein>
<dbReference type="EMBL" id="MK500482">
    <property type="protein sequence ID" value="QBK90408.1"/>
    <property type="molecule type" value="Genomic_DNA"/>
</dbReference>
<sequence>MIKMTESPFFPPYNLLVIQDTPIHPEWGGICRTIPGLPKKQKEDIGKLVMEHWRLSLMKRMPMVDAINTMKSSGIPYAGKSAAGGKGTTLTVNKLPSELQLVIARYVIKNTI</sequence>
<name>A0A481Z3E1_9VIRU</name>
<gene>
    <name evidence="1" type="ORF">LCPAC103_00890</name>
</gene>